<evidence type="ECO:0000256" key="8">
    <source>
        <dbReference type="ARBA" id="ARBA00023273"/>
    </source>
</evidence>
<dbReference type="InParanoid" id="W5M594"/>
<accession>W5M594</accession>
<feature type="compositionally biased region" description="Basic and acidic residues" evidence="10">
    <location>
        <begin position="280"/>
        <end position="290"/>
    </location>
</feature>
<evidence type="ECO:0000256" key="4">
    <source>
        <dbReference type="ARBA" id="ARBA00022574"/>
    </source>
</evidence>
<reference evidence="11" key="3">
    <citation type="submission" date="2025-09" db="UniProtKB">
        <authorList>
            <consortium name="Ensembl"/>
        </authorList>
    </citation>
    <scope>IDENTIFICATION</scope>
</reference>
<dbReference type="EMBL" id="AHAT01003253">
    <property type="status" value="NOT_ANNOTATED_CDS"/>
    <property type="molecule type" value="Genomic_DNA"/>
</dbReference>
<feature type="compositionally biased region" description="Acidic residues" evidence="10">
    <location>
        <begin position="658"/>
        <end position="684"/>
    </location>
</feature>
<dbReference type="PANTHER" id="PTHR14885:SF3">
    <property type="entry name" value="CILIA- AND FLAGELLA-ASSOCIATED PROTEIN 44"/>
    <property type="match status" value="1"/>
</dbReference>
<dbReference type="OMA" id="GKKMHMN"/>
<feature type="coiled-coil region" evidence="9">
    <location>
        <begin position="495"/>
        <end position="522"/>
    </location>
</feature>
<keyword evidence="4" id="KW-0853">WD repeat</keyword>
<dbReference type="AlphaFoldDB" id="W5M594"/>
<evidence type="ECO:0000256" key="7">
    <source>
        <dbReference type="ARBA" id="ARBA00023212"/>
    </source>
</evidence>
<proteinExistence type="predicted"/>
<dbReference type="Proteomes" id="UP000018468">
    <property type="component" value="Linkage group LG3"/>
</dbReference>
<feature type="coiled-coil region" evidence="9">
    <location>
        <begin position="714"/>
        <end position="769"/>
    </location>
</feature>
<keyword evidence="3" id="KW-0963">Cytoplasm</keyword>
<feature type="coiled-coil region" evidence="9">
    <location>
        <begin position="804"/>
        <end position="859"/>
    </location>
</feature>
<keyword evidence="12" id="KW-1185">Reference proteome</keyword>
<dbReference type="GeneTree" id="ENSGT00940000164240"/>
<feature type="coiled-coil region" evidence="9">
    <location>
        <begin position="354"/>
        <end position="381"/>
    </location>
</feature>
<keyword evidence="8" id="KW-0966">Cell projection</keyword>
<dbReference type="EMBL" id="AHAT01003252">
    <property type="status" value="NOT_ANNOTATED_CDS"/>
    <property type="molecule type" value="Genomic_DNA"/>
</dbReference>
<evidence type="ECO:0000256" key="10">
    <source>
        <dbReference type="SAM" id="MobiDB-lite"/>
    </source>
</evidence>
<reference evidence="12" key="1">
    <citation type="submission" date="2011-12" db="EMBL/GenBank/DDBJ databases">
        <title>The Draft Genome of Lepisosteus oculatus.</title>
        <authorList>
            <consortium name="The Broad Institute Genome Assembly &amp; Analysis Group"/>
            <consortium name="Computational R&amp;D Group"/>
            <consortium name="and Sequencing Platform"/>
            <person name="Di Palma F."/>
            <person name="Alfoldi J."/>
            <person name="Johnson J."/>
            <person name="Berlin A."/>
            <person name="Gnerre S."/>
            <person name="Jaffe D."/>
            <person name="MacCallum I."/>
            <person name="Young S."/>
            <person name="Walker B.J."/>
            <person name="Lander E.S."/>
            <person name="Lindblad-Toh K."/>
        </authorList>
    </citation>
    <scope>NUCLEOTIDE SEQUENCE [LARGE SCALE GENOMIC DNA]</scope>
</reference>
<keyword evidence="5" id="KW-0677">Repeat</keyword>
<evidence type="ECO:0000313" key="12">
    <source>
        <dbReference type="Proteomes" id="UP000018468"/>
    </source>
</evidence>
<evidence type="ECO:0000256" key="9">
    <source>
        <dbReference type="SAM" id="Coils"/>
    </source>
</evidence>
<feature type="coiled-coil region" evidence="9">
    <location>
        <begin position="591"/>
        <end position="618"/>
    </location>
</feature>
<evidence type="ECO:0000256" key="2">
    <source>
        <dbReference type="ARBA" id="ARBA00004245"/>
    </source>
</evidence>
<dbReference type="Ensembl" id="ENSLOCT00000003559.1">
    <property type="protein sequence ID" value="ENSLOCP00000003552.1"/>
    <property type="gene ID" value="ENSLOCG00000003015.1"/>
</dbReference>
<dbReference type="HOGENOM" id="CLU_000928_1_0_1"/>
<evidence type="ECO:0000256" key="5">
    <source>
        <dbReference type="ARBA" id="ARBA00022737"/>
    </source>
</evidence>
<feature type="region of interest" description="Disordered" evidence="10">
    <location>
        <begin position="655"/>
        <end position="698"/>
    </location>
</feature>
<dbReference type="GO" id="GO:0005856">
    <property type="term" value="C:cytoskeleton"/>
    <property type="evidence" value="ECO:0007669"/>
    <property type="project" value="UniProtKB-SubCell"/>
</dbReference>
<dbReference type="STRING" id="7918.ENSLOCP00000003552"/>
<dbReference type="PANTHER" id="PTHR14885">
    <property type="entry name" value="CILIA- AND FLAGELLA-ASSOCIATED PROTEIN 43-RELATED"/>
    <property type="match status" value="1"/>
</dbReference>
<evidence type="ECO:0000256" key="6">
    <source>
        <dbReference type="ARBA" id="ARBA00023054"/>
    </source>
</evidence>
<dbReference type="GO" id="GO:0005929">
    <property type="term" value="C:cilium"/>
    <property type="evidence" value="ECO:0007669"/>
    <property type="project" value="UniProtKB-SubCell"/>
</dbReference>
<protein>
    <submittedName>
        <fullName evidence="11">Cilia and flagella associated protein 44</fullName>
    </submittedName>
</protein>
<feature type="coiled-coil region" evidence="9">
    <location>
        <begin position="897"/>
        <end position="982"/>
    </location>
</feature>
<dbReference type="eggNOG" id="ENOG502QUZQ">
    <property type="taxonomic scope" value="Eukaryota"/>
</dbReference>
<reference evidence="11" key="2">
    <citation type="submission" date="2025-08" db="UniProtKB">
        <authorList>
            <consortium name="Ensembl"/>
        </authorList>
    </citation>
    <scope>IDENTIFICATION</scope>
</reference>
<feature type="region of interest" description="Disordered" evidence="10">
    <location>
        <begin position="223"/>
        <end position="290"/>
    </location>
</feature>
<sequence>MQGFWALSVHDNQYGALRRVRCSHDDQFVLTAGEDGNIFVFSLLPQEDLHRALEKKRAKVPSPREGLEKEKVAEDIEDPNAYSIETAKQKTEMDRMRREAEERRAGRRRKLSELEREFRQLLLQNQGLPEHVRLDRAEFELDPRIREETERLTAQRIRAVRKELAWEEEKHRIGLQKLQERYCSARFWDSLESDTVIVRAFGSDYRVSTYRLLALSRKYRQLKQKSKRASQAGQERRRSRAEHGRDSSYSEEERDGGPGHDAMLQRRGTHAAGTRLAGRQAEKLQKAMEKAERARAKIEKRKKEWEELYASKPDENFEDPRDVEAIKIAQDNMGDFKLKTAKDFTVPEHLRMNAEKKRVQLVNLEEKMHDLKTDMNEKIMSLRNSKVESIRQIWDCVQQLRTVQSRLDPAKRRPVPSVPTLLPEEMPERKMRYTRDTLLRYKQLRAKRARTADLEAGEDESGFLGLALAGREQEEMLACESPNREGTPCSSESQTEQYDAVLTDLEEEMQQAEEIRHFYLQDSLLQRIEDLTKNFDAELFLLRHQKLQLDIQMKLVDLQHVTLFQELLLLKEFEKRENILQERVNTRIGEELELQCKYEECQQQLEAKKRDISKLQEKERAIAATFQASLGENNKFADFLTKVFKKKIKRVKKKERQGDEEEEVESEEESDEESDWGSDEEDSGSETGPLDDSVCPPNCNPELFDSTIELREKRLDIEEALMEEKKIAESLKKECDSLVKKEKIVSASLKTAEGELELFQREKQQKLNELDVVVPLRLHQIEYVNNGTVPSRLSQALIFNMAALVGLQQRIRELQLEKSQQRELYRQARQEHVQLIHDKRDMAAKIQVLEEKCQQLMMMKFGKEVDLEALQTLSINRNLEELKQESQTKEADNGRELQLWEAKVQEAKEVLTEVTRQNTQRLLQVNQLLTERKDLEERLNARQRKMQGGQFQGRRRAEEDERQRLIQLVETQAREAEALREEIGVL</sequence>
<dbReference type="Bgee" id="ENSLOCG00000003015">
    <property type="expression patterns" value="Expressed in testis and 9 other cell types or tissues"/>
</dbReference>
<evidence type="ECO:0000313" key="11">
    <source>
        <dbReference type="Ensembl" id="ENSLOCP00000003552.1"/>
    </source>
</evidence>
<comment type="subcellular location">
    <subcellularLocation>
        <location evidence="1">Cell projection</location>
        <location evidence="1">Cilium</location>
    </subcellularLocation>
    <subcellularLocation>
        <location evidence="2">Cytoplasm</location>
        <location evidence="2">Cytoskeleton</location>
    </subcellularLocation>
</comment>
<organism evidence="11 12">
    <name type="scientific">Lepisosteus oculatus</name>
    <name type="common">Spotted gar</name>
    <dbReference type="NCBI Taxonomy" id="7918"/>
    <lineage>
        <taxon>Eukaryota</taxon>
        <taxon>Metazoa</taxon>
        <taxon>Chordata</taxon>
        <taxon>Craniata</taxon>
        <taxon>Vertebrata</taxon>
        <taxon>Euteleostomi</taxon>
        <taxon>Actinopterygii</taxon>
        <taxon>Neopterygii</taxon>
        <taxon>Holostei</taxon>
        <taxon>Semionotiformes</taxon>
        <taxon>Lepisosteidae</taxon>
        <taxon>Lepisosteus</taxon>
    </lineage>
</organism>
<keyword evidence="7" id="KW-0206">Cytoskeleton</keyword>
<evidence type="ECO:0000256" key="3">
    <source>
        <dbReference type="ARBA" id="ARBA00022490"/>
    </source>
</evidence>
<name>W5M594_LEPOC</name>
<keyword evidence="6 9" id="KW-0175">Coiled coil</keyword>
<evidence type="ECO:0000256" key="1">
    <source>
        <dbReference type="ARBA" id="ARBA00004138"/>
    </source>
</evidence>